<dbReference type="AlphaFoldDB" id="A0AAD5C286"/>
<sequence>MAEVTVVVCSSVTGSQPFLRLLPARSHLSPYRRRRSNFGGMMIGGDGINDYRWYLLAPASVAGFNSGQVLQERGESTSCHGRATFSVLPYQD</sequence>
<evidence type="ECO:0000313" key="2">
    <source>
        <dbReference type="Proteomes" id="UP001206925"/>
    </source>
</evidence>
<gene>
    <name evidence="1" type="ORF">M8C21_005873</name>
</gene>
<proteinExistence type="predicted"/>
<dbReference type="EMBL" id="JAMZMK010009953">
    <property type="protein sequence ID" value="KAI7733529.1"/>
    <property type="molecule type" value="Genomic_DNA"/>
</dbReference>
<dbReference type="Proteomes" id="UP001206925">
    <property type="component" value="Unassembled WGS sequence"/>
</dbReference>
<evidence type="ECO:0000313" key="1">
    <source>
        <dbReference type="EMBL" id="KAI7733529.1"/>
    </source>
</evidence>
<keyword evidence="2" id="KW-1185">Reference proteome</keyword>
<organism evidence="1 2">
    <name type="scientific">Ambrosia artemisiifolia</name>
    <name type="common">Common ragweed</name>
    <dbReference type="NCBI Taxonomy" id="4212"/>
    <lineage>
        <taxon>Eukaryota</taxon>
        <taxon>Viridiplantae</taxon>
        <taxon>Streptophyta</taxon>
        <taxon>Embryophyta</taxon>
        <taxon>Tracheophyta</taxon>
        <taxon>Spermatophyta</taxon>
        <taxon>Magnoliopsida</taxon>
        <taxon>eudicotyledons</taxon>
        <taxon>Gunneridae</taxon>
        <taxon>Pentapetalae</taxon>
        <taxon>asterids</taxon>
        <taxon>campanulids</taxon>
        <taxon>Asterales</taxon>
        <taxon>Asteraceae</taxon>
        <taxon>Asteroideae</taxon>
        <taxon>Heliantheae alliance</taxon>
        <taxon>Heliantheae</taxon>
        <taxon>Ambrosia</taxon>
    </lineage>
</organism>
<comment type="caution">
    <text evidence="1">The sequence shown here is derived from an EMBL/GenBank/DDBJ whole genome shotgun (WGS) entry which is preliminary data.</text>
</comment>
<protein>
    <submittedName>
        <fullName evidence="1">Uncharacterized protein</fullName>
    </submittedName>
</protein>
<accession>A0AAD5C286</accession>
<name>A0AAD5C286_AMBAR</name>
<reference evidence="1" key="1">
    <citation type="submission" date="2022-06" db="EMBL/GenBank/DDBJ databases">
        <title>Uncovering the hologenomic basis of an extraordinary plant invasion.</title>
        <authorList>
            <person name="Bieker V.C."/>
            <person name="Martin M.D."/>
            <person name="Gilbert T."/>
            <person name="Hodgins K."/>
            <person name="Battlay P."/>
            <person name="Petersen B."/>
            <person name="Wilson J."/>
        </authorList>
    </citation>
    <scope>NUCLEOTIDE SEQUENCE</scope>
    <source>
        <strain evidence="1">AA19_3_7</strain>
        <tissue evidence="1">Leaf</tissue>
    </source>
</reference>